<sequence>MLKVALTGGIGAGKSTVAAKLSQLGARVIDADALSREVVAPNTEGLAAVVSRFGPAVLTADGALDRARLAQIVFDSAPARAELEAIVHPRVRARARELTDALPDDAIVVQDIPLLAETGQAPGFHLNIDVEAPRELRLERLAERGLSRTDALRRIDAQASDAERREVCDLVLYNRDGLEDLERHVAMLWEDRLVPFAENLQLERAEPRPEKLQFVESDPAWPRRFEHLAARLRRVMGPSAVRIDHIGSTAVAGLPAKDVIDIQVTVVSLHIVDAFAEALGDAGFFGQVLFDSPKPEFADVADWEKRFYGYADPGNIAQVHFRPIDSPGQRFALLFRDWMRADPQARADYAQLKGGLAAKDDADAEYAEAKEPWFDREGWPRANRWAAETGWHAPVC</sequence>
<dbReference type="EMBL" id="FNAD01000011">
    <property type="protein sequence ID" value="SDE05089.1"/>
    <property type="molecule type" value="Genomic_DNA"/>
</dbReference>
<dbReference type="Pfam" id="PF01121">
    <property type="entry name" value="CoaE"/>
    <property type="match status" value="1"/>
</dbReference>
<comment type="catalytic activity">
    <reaction evidence="5">
        <text>3'-dephospho-CoA + ATP = ADP + CoA + H(+)</text>
        <dbReference type="Rhea" id="RHEA:18245"/>
        <dbReference type="ChEBI" id="CHEBI:15378"/>
        <dbReference type="ChEBI" id="CHEBI:30616"/>
        <dbReference type="ChEBI" id="CHEBI:57287"/>
        <dbReference type="ChEBI" id="CHEBI:57328"/>
        <dbReference type="ChEBI" id="CHEBI:456216"/>
        <dbReference type="EC" id="2.7.1.24"/>
    </reaction>
</comment>
<evidence type="ECO:0000256" key="2">
    <source>
        <dbReference type="ARBA" id="ARBA00011058"/>
    </source>
</evidence>
<comment type="subcellular location">
    <subcellularLocation>
        <location evidence="5">Cytoplasm</location>
    </subcellularLocation>
</comment>
<dbReference type="GO" id="GO:0015937">
    <property type="term" value="P:coenzyme A biosynthetic process"/>
    <property type="evidence" value="ECO:0007669"/>
    <property type="project" value="UniProtKB-UniRule"/>
</dbReference>
<dbReference type="CDD" id="cd02022">
    <property type="entry name" value="DPCK"/>
    <property type="match status" value="1"/>
</dbReference>
<dbReference type="HAMAP" id="MF_00376">
    <property type="entry name" value="Dephospho_CoA_kinase"/>
    <property type="match status" value="1"/>
</dbReference>
<dbReference type="SUPFAM" id="SSF81301">
    <property type="entry name" value="Nucleotidyltransferase"/>
    <property type="match status" value="1"/>
</dbReference>
<evidence type="ECO:0000313" key="7">
    <source>
        <dbReference type="EMBL" id="SDE05089.1"/>
    </source>
</evidence>
<dbReference type="RefSeq" id="WP_091038389.1">
    <property type="nucleotide sequence ID" value="NZ_FNAD01000011.1"/>
</dbReference>
<keyword evidence="3 5" id="KW-0547">Nucleotide-binding</keyword>
<dbReference type="SUPFAM" id="SSF52540">
    <property type="entry name" value="P-loop containing nucleoside triphosphate hydrolases"/>
    <property type="match status" value="1"/>
</dbReference>
<evidence type="ECO:0000256" key="6">
    <source>
        <dbReference type="NCBIfam" id="TIGR00152"/>
    </source>
</evidence>
<evidence type="ECO:0000256" key="3">
    <source>
        <dbReference type="ARBA" id="ARBA00022741"/>
    </source>
</evidence>
<dbReference type="EC" id="2.7.1.24" evidence="5 6"/>
<dbReference type="InterPro" id="IPR043519">
    <property type="entry name" value="NT_sf"/>
</dbReference>
<keyword evidence="5" id="KW-0173">Coenzyme A biosynthesis</keyword>
<dbReference type="InterPro" id="IPR007344">
    <property type="entry name" value="GrpB/CoaE"/>
</dbReference>
<dbReference type="Pfam" id="PF04229">
    <property type="entry name" value="GrpB"/>
    <property type="match status" value="1"/>
</dbReference>
<dbReference type="UniPathway" id="UPA00241">
    <property type="reaction ID" value="UER00356"/>
</dbReference>
<dbReference type="GO" id="GO:0005737">
    <property type="term" value="C:cytoplasm"/>
    <property type="evidence" value="ECO:0007669"/>
    <property type="project" value="UniProtKB-SubCell"/>
</dbReference>
<keyword evidence="5 7" id="KW-0418">Kinase</keyword>
<protein>
    <recommendedName>
        <fullName evidence="5 6">Dephospho-CoA kinase</fullName>
        <ecNumber evidence="5 6">2.7.1.24</ecNumber>
    </recommendedName>
    <alternativeName>
        <fullName evidence="5">Dephosphocoenzyme A kinase</fullName>
    </alternativeName>
</protein>
<dbReference type="STRING" id="58114.SAMN05216270_111158"/>
<keyword evidence="5" id="KW-0963">Cytoplasm</keyword>
<evidence type="ECO:0000313" key="8">
    <source>
        <dbReference type="Proteomes" id="UP000198949"/>
    </source>
</evidence>
<dbReference type="AlphaFoldDB" id="A0A1G6ZRC5"/>
<comment type="similarity">
    <text evidence="5">Belongs to the CoaE family.</text>
</comment>
<comment type="similarity">
    <text evidence="1">In the N-terminal section; belongs to the CoaE family.</text>
</comment>
<dbReference type="Gene3D" id="3.30.460.10">
    <property type="entry name" value="Beta Polymerase, domain 2"/>
    <property type="match status" value="1"/>
</dbReference>
<comment type="pathway">
    <text evidence="5">Cofactor biosynthesis; coenzyme A biosynthesis; CoA from (R)-pantothenate: step 5/5.</text>
</comment>
<keyword evidence="4 5" id="KW-0067">ATP-binding</keyword>
<proteinExistence type="inferred from homology"/>
<dbReference type="Proteomes" id="UP000198949">
    <property type="component" value="Unassembled WGS sequence"/>
</dbReference>
<dbReference type="GO" id="GO:0005524">
    <property type="term" value="F:ATP binding"/>
    <property type="evidence" value="ECO:0007669"/>
    <property type="project" value="UniProtKB-UniRule"/>
</dbReference>
<organism evidence="7 8">
    <name type="scientific">Glycomyces harbinensis</name>
    <dbReference type="NCBI Taxonomy" id="58114"/>
    <lineage>
        <taxon>Bacteria</taxon>
        <taxon>Bacillati</taxon>
        <taxon>Actinomycetota</taxon>
        <taxon>Actinomycetes</taxon>
        <taxon>Glycomycetales</taxon>
        <taxon>Glycomycetaceae</taxon>
        <taxon>Glycomyces</taxon>
    </lineage>
</organism>
<dbReference type="Gene3D" id="3.40.50.300">
    <property type="entry name" value="P-loop containing nucleotide triphosphate hydrolases"/>
    <property type="match status" value="1"/>
</dbReference>
<dbReference type="NCBIfam" id="TIGR00152">
    <property type="entry name" value="dephospho-CoA kinase"/>
    <property type="match status" value="1"/>
</dbReference>
<keyword evidence="5" id="KW-0808">Transferase</keyword>
<reference evidence="8" key="1">
    <citation type="submission" date="2016-10" db="EMBL/GenBank/DDBJ databases">
        <authorList>
            <person name="Varghese N."/>
            <person name="Submissions S."/>
        </authorList>
    </citation>
    <scope>NUCLEOTIDE SEQUENCE [LARGE SCALE GENOMIC DNA]</scope>
    <source>
        <strain evidence="8">CGMCC 4.3516</strain>
    </source>
</reference>
<dbReference type="NCBIfam" id="NF002879">
    <property type="entry name" value="PRK03333.1"/>
    <property type="match status" value="1"/>
</dbReference>
<name>A0A1G6ZRC5_9ACTN</name>
<dbReference type="InterPro" id="IPR027417">
    <property type="entry name" value="P-loop_NTPase"/>
</dbReference>
<feature type="binding site" evidence="5">
    <location>
        <begin position="11"/>
        <end position="16"/>
    </location>
    <ligand>
        <name>ATP</name>
        <dbReference type="ChEBI" id="CHEBI:30616"/>
    </ligand>
</feature>
<evidence type="ECO:0000256" key="1">
    <source>
        <dbReference type="ARBA" id="ARBA00008826"/>
    </source>
</evidence>
<accession>A0A1G6ZRC5</accession>
<keyword evidence="8" id="KW-1185">Reference proteome</keyword>
<gene>
    <name evidence="5" type="primary">coaE</name>
    <name evidence="7" type="ORF">SAMN05216270_111158</name>
</gene>
<dbReference type="GO" id="GO:0004140">
    <property type="term" value="F:dephospho-CoA kinase activity"/>
    <property type="evidence" value="ECO:0007669"/>
    <property type="project" value="UniProtKB-UniRule"/>
</dbReference>
<evidence type="ECO:0000256" key="4">
    <source>
        <dbReference type="ARBA" id="ARBA00022840"/>
    </source>
</evidence>
<comment type="function">
    <text evidence="5">Catalyzes the phosphorylation of the 3'-hydroxyl group of dephosphocoenzyme A to form coenzyme A.</text>
</comment>
<dbReference type="OrthoDB" id="9812943at2"/>
<dbReference type="PROSITE" id="PS51219">
    <property type="entry name" value="DPCK"/>
    <property type="match status" value="1"/>
</dbReference>
<dbReference type="PANTHER" id="PTHR34822">
    <property type="entry name" value="GRPB DOMAIN PROTEIN (AFU_ORTHOLOGUE AFUA_1G01530)"/>
    <property type="match status" value="1"/>
</dbReference>
<dbReference type="PANTHER" id="PTHR34822:SF1">
    <property type="entry name" value="GRPB FAMILY PROTEIN"/>
    <property type="match status" value="1"/>
</dbReference>
<evidence type="ECO:0000256" key="5">
    <source>
        <dbReference type="HAMAP-Rule" id="MF_00376"/>
    </source>
</evidence>
<comment type="similarity">
    <text evidence="2">In the C-terminal section; belongs to the UPF0157 (GrpB) family.</text>
</comment>
<dbReference type="InterPro" id="IPR001977">
    <property type="entry name" value="Depp_CoAkinase"/>
</dbReference>